<comment type="caution">
    <text evidence="1">The sequence shown here is derived from an EMBL/GenBank/DDBJ whole genome shotgun (WGS) entry which is preliminary data.</text>
</comment>
<sequence>MFSLSLCYLRGVWRELAADWLRDPESEAAFVLHTLHLELLRRQTRVKSPQVQSGWWSSSIWLIRLSSDESVQINQSRRGYECACDLREGRSSHLSPVYKEMRGVAEQKNSDEELLNPLLSFTAGSCA</sequence>
<dbReference type="Proteomes" id="UP000316079">
    <property type="component" value="Unassembled WGS sequence"/>
</dbReference>
<keyword evidence="2" id="KW-1185">Reference proteome</keyword>
<name>A0A553MLF3_9TELE</name>
<organism evidence="1 2">
    <name type="scientific">Danionella cerebrum</name>
    <dbReference type="NCBI Taxonomy" id="2873325"/>
    <lineage>
        <taxon>Eukaryota</taxon>
        <taxon>Metazoa</taxon>
        <taxon>Chordata</taxon>
        <taxon>Craniata</taxon>
        <taxon>Vertebrata</taxon>
        <taxon>Euteleostomi</taxon>
        <taxon>Actinopterygii</taxon>
        <taxon>Neopterygii</taxon>
        <taxon>Teleostei</taxon>
        <taxon>Ostariophysi</taxon>
        <taxon>Cypriniformes</taxon>
        <taxon>Danionidae</taxon>
        <taxon>Danioninae</taxon>
        <taxon>Danionella</taxon>
    </lineage>
</organism>
<dbReference type="EMBL" id="SRMA01027388">
    <property type="protein sequence ID" value="TRY54014.1"/>
    <property type="molecule type" value="Genomic_DNA"/>
</dbReference>
<dbReference type="OrthoDB" id="5841594at2759"/>
<protein>
    <submittedName>
        <fullName evidence="1">Uncharacterized protein</fullName>
    </submittedName>
</protein>
<dbReference type="EMBL" id="SRMA01027388">
    <property type="protein sequence ID" value="TRY54012.1"/>
    <property type="molecule type" value="Genomic_DNA"/>
</dbReference>
<evidence type="ECO:0000313" key="2">
    <source>
        <dbReference type="Proteomes" id="UP000316079"/>
    </source>
</evidence>
<accession>A0A553MLF3</accession>
<evidence type="ECO:0000313" key="1">
    <source>
        <dbReference type="EMBL" id="TRY54012.1"/>
    </source>
</evidence>
<dbReference type="AlphaFoldDB" id="A0A553MLF3"/>
<reference evidence="1 2" key="1">
    <citation type="journal article" date="2019" name="Sci. Data">
        <title>Hybrid genome assembly and annotation of Danionella translucida.</title>
        <authorList>
            <person name="Kadobianskyi M."/>
            <person name="Schulze L."/>
            <person name="Schuelke M."/>
            <person name="Judkewitz B."/>
        </authorList>
    </citation>
    <scope>NUCLEOTIDE SEQUENCE [LARGE SCALE GENOMIC DNA]</scope>
    <source>
        <strain evidence="1 2">Bolton</strain>
    </source>
</reference>
<gene>
    <name evidence="1" type="ORF">DNTS_003497</name>
</gene>
<proteinExistence type="predicted"/>
<reference evidence="1" key="2">
    <citation type="submission" date="2019-04" db="EMBL/GenBank/DDBJ databases">
        <authorList>
            <person name="Kadobianskyi M."/>
            <person name="Schulze L."/>
            <person name="Schuelke M."/>
            <person name="Judkewitz B."/>
        </authorList>
    </citation>
    <scope>NUCLEOTIDE SEQUENCE</scope>
    <source>
        <strain evidence="1">Bolton</strain>
        <tissue evidence="1">Whole-body</tissue>
    </source>
</reference>